<evidence type="ECO:0000259" key="7">
    <source>
        <dbReference type="PROSITE" id="PS50887"/>
    </source>
</evidence>
<dbReference type="InterPro" id="IPR011006">
    <property type="entry name" value="CheY-like_superfamily"/>
</dbReference>
<dbReference type="Proteomes" id="UP001596378">
    <property type="component" value="Unassembled WGS sequence"/>
</dbReference>
<dbReference type="EMBL" id="JBHTAI010000023">
    <property type="protein sequence ID" value="MFC7152558.1"/>
    <property type="molecule type" value="Genomic_DNA"/>
</dbReference>
<feature type="domain" description="Response regulatory" evidence="6">
    <location>
        <begin position="6"/>
        <end position="123"/>
    </location>
</feature>
<gene>
    <name evidence="8" type="ORF">ACFQMJ_28815</name>
</gene>
<evidence type="ECO:0000259" key="6">
    <source>
        <dbReference type="PROSITE" id="PS50110"/>
    </source>
</evidence>
<evidence type="ECO:0000259" key="5">
    <source>
        <dbReference type="PROSITE" id="PS01124"/>
    </source>
</evidence>
<sequence length="536" mass="61433">MKVPCTLCVIDDIASVVQGVSEHIPWEQYGIEVVGTALDGGEGLQLVQSVRPDIVLTDIRMPNMDGIEMLERLREDSYEGKIVFFSGYNDFSYAQQALKLGAYDYITKPHSDEQIIEVILRAKQAIEAKAMEDLQSLEIRSKLKESLPILRQEFFSLLLHHRTNEDNIRRRWDFLQLDLPLQNLTVLVFEIDQLAEKQTDLSVEEVELIRFSLQNIVEETIAAYAQGVIFRDTLSRFAAIYHHREDLELTRIADKCREHIAAYTKFTVTIGQGRTAAHAGELSEAYQEANLALSYQFYTGGNVVLAYEDVAGREKKLPRYSKDYEQELAVSLRSGNVARAREALNLIFDELSGGPTLPEPMNLVGVYYELASQILRILLEKIPYSDIQPMEQKLRDRSWSTMLPLKELQQLILDLCEEGCRLTERRQRSMTAGMVDQAIAFIQEHLHRDITVADCAKHVHLSPNYFVNVFKRQTGRTFVQFVTQARIEKAKTLLLEGRQVQEIAAEVGYEDRRYFSDVFKKAEGMTPSEYTRKYSP</sequence>
<dbReference type="Gene3D" id="1.10.10.60">
    <property type="entry name" value="Homeodomain-like"/>
    <property type="match status" value="2"/>
</dbReference>
<keyword evidence="3" id="KW-0804">Transcription</keyword>
<protein>
    <submittedName>
        <fullName evidence="8">Response regulator</fullName>
    </submittedName>
</protein>
<dbReference type="PROSITE" id="PS50110">
    <property type="entry name" value="RESPONSE_REGULATORY"/>
    <property type="match status" value="1"/>
</dbReference>
<dbReference type="InterPro" id="IPR020449">
    <property type="entry name" value="Tscrpt_reg_AraC-type_HTH"/>
</dbReference>
<evidence type="ECO:0000256" key="3">
    <source>
        <dbReference type="ARBA" id="ARBA00023163"/>
    </source>
</evidence>
<comment type="caution">
    <text evidence="8">The sequence shown here is derived from an EMBL/GenBank/DDBJ whole genome shotgun (WGS) entry which is preliminary data.</text>
</comment>
<dbReference type="InterPro" id="IPR001789">
    <property type="entry name" value="Sig_transdc_resp-reg_receiver"/>
</dbReference>
<feature type="domain" description="GGDEF" evidence="7">
    <location>
        <begin position="182"/>
        <end position="309"/>
    </location>
</feature>
<keyword evidence="4" id="KW-0597">Phosphoprotein</keyword>
<dbReference type="InterPro" id="IPR018062">
    <property type="entry name" value="HTH_AraC-typ_CS"/>
</dbReference>
<dbReference type="Pfam" id="PF00072">
    <property type="entry name" value="Response_reg"/>
    <property type="match status" value="1"/>
</dbReference>
<dbReference type="InterPro" id="IPR009057">
    <property type="entry name" value="Homeodomain-like_sf"/>
</dbReference>
<evidence type="ECO:0000313" key="8">
    <source>
        <dbReference type="EMBL" id="MFC7152558.1"/>
    </source>
</evidence>
<dbReference type="RefSeq" id="WP_378044203.1">
    <property type="nucleotide sequence ID" value="NZ_JBHMDN010000003.1"/>
</dbReference>
<dbReference type="InterPro" id="IPR000160">
    <property type="entry name" value="GGDEF_dom"/>
</dbReference>
<evidence type="ECO:0000313" key="9">
    <source>
        <dbReference type="Proteomes" id="UP001596378"/>
    </source>
</evidence>
<evidence type="ECO:0000256" key="2">
    <source>
        <dbReference type="ARBA" id="ARBA00023125"/>
    </source>
</evidence>
<dbReference type="SMART" id="SM00448">
    <property type="entry name" value="REC"/>
    <property type="match status" value="1"/>
</dbReference>
<dbReference type="InterPro" id="IPR041522">
    <property type="entry name" value="CdaR_GGDEF"/>
</dbReference>
<dbReference type="Pfam" id="PF17853">
    <property type="entry name" value="GGDEF_2"/>
    <property type="match status" value="1"/>
</dbReference>
<dbReference type="Gene3D" id="3.40.50.2300">
    <property type="match status" value="1"/>
</dbReference>
<reference evidence="9" key="1">
    <citation type="journal article" date="2019" name="Int. J. Syst. Evol. Microbiol.">
        <title>The Global Catalogue of Microorganisms (GCM) 10K type strain sequencing project: providing services to taxonomists for standard genome sequencing and annotation.</title>
        <authorList>
            <consortium name="The Broad Institute Genomics Platform"/>
            <consortium name="The Broad Institute Genome Sequencing Center for Infectious Disease"/>
            <person name="Wu L."/>
            <person name="Ma J."/>
        </authorList>
    </citation>
    <scope>NUCLEOTIDE SEQUENCE [LARGE SCALE GENOMIC DNA]</scope>
    <source>
        <strain evidence="9">KCTC 12907</strain>
    </source>
</reference>
<keyword evidence="2" id="KW-0238">DNA-binding</keyword>
<dbReference type="PROSITE" id="PS50887">
    <property type="entry name" value="GGDEF"/>
    <property type="match status" value="1"/>
</dbReference>
<evidence type="ECO:0000256" key="1">
    <source>
        <dbReference type="ARBA" id="ARBA00023015"/>
    </source>
</evidence>
<dbReference type="Pfam" id="PF12833">
    <property type="entry name" value="HTH_18"/>
    <property type="match status" value="1"/>
</dbReference>
<dbReference type="SUPFAM" id="SSF46689">
    <property type="entry name" value="Homeodomain-like"/>
    <property type="match status" value="2"/>
</dbReference>
<proteinExistence type="predicted"/>
<name>A0ABW2FHA7_9BACL</name>
<dbReference type="PROSITE" id="PS01124">
    <property type="entry name" value="HTH_ARAC_FAMILY_2"/>
    <property type="match status" value="1"/>
</dbReference>
<feature type="modified residue" description="4-aspartylphosphate" evidence="4">
    <location>
        <position position="58"/>
    </location>
</feature>
<dbReference type="SMART" id="SM00342">
    <property type="entry name" value="HTH_ARAC"/>
    <property type="match status" value="1"/>
</dbReference>
<dbReference type="PANTHER" id="PTHR43280">
    <property type="entry name" value="ARAC-FAMILY TRANSCRIPTIONAL REGULATOR"/>
    <property type="match status" value="1"/>
</dbReference>
<evidence type="ECO:0000256" key="4">
    <source>
        <dbReference type="PROSITE-ProRule" id="PRU00169"/>
    </source>
</evidence>
<dbReference type="InterPro" id="IPR018060">
    <property type="entry name" value="HTH_AraC"/>
</dbReference>
<dbReference type="PANTHER" id="PTHR43280:SF2">
    <property type="entry name" value="HTH-TYPE TRANSCRIPTIONAL REGULATOR EXSA"/>
    <property type="match status" value="1"/>
</dbReference>
<organism evidence="8 9">
    <name type="scientific">Cohnella cellulosilytica</name>
    <dbReference type="NCBI Taxonomy" id="986710"/>
    <lineage>
        <taxon>Bacteria</taxon>
        <taxon>Bacillati</taxon>
        <taxon>Bacillota</taxon>
        <taxon>Bacilli</taxon>
        <taxon>Bacillales</taxon>
        <taxon>Paenibacillaceae</taxon>
        <taxon>Cohnella</taxon>
    </lineage>
</organism>
<dbReference type="SUPFAM" id="SSF52172">
    <property type="entry name" value="CheY-like"/>
    <property type="match status" value="1"/>
</dbReference>
<accession>A0ABW2FHA7</accession>
<dbReference type="CDD" id="cd17536">
    <property type="entry name" value="REC_YesN-like"/>
    <property type="match status" value="1"/>
</dbReference>
<dbReference type="PROSITE" id="PS00041">
    <property type="entry name" value="HTH_ARAC_FAMILY_1"/>
    <property type="match status" value="1"/>
</dbReference>
<keyword evidence="9" id="KW-1185">Reference proteome</keyword>
<keyword evidence="1" id="KW-0805">Transcription regulation</keyword>
<dbReference type="PRINTS" id="PR00032">
    <property type="entry name" value="HTHARAC"/>
</dbReference>
<feature type="domain" description="HTH araC/xylS-type" evidence="5">
    <location>
        <begin position="436"/>
        <end position="533"/>
    </location>
</feature>